<reference evidence="2" key="1">
    <citation type="submission" date="2023-07" db="EMBL/GenBank/DDBJ databases">
        <title>Ancylobacter moscoviensis sp. nov., facultatively methylotrophic bacteria from activated sludge and the reclassification of Starkeya novella (Starkey 1934) Kelly et al. 2000 as Ancylobacter novellus comb. nov., Starkeya koreensis Im et al. 2006 as Ancylobacter koreensis comb.nov., Angulomicrobium tetraedrale Vasil'eva et al. 1986 as Ancylobacter tetraedralis comb. nov., Angulomicrobium amanitiforme Fritz et al. 2004 as Ancylobacter amanitiformis comb. nov. and Methylorhabdus multivorans Doronina et al. 1996 as Ancylobacter multivorans comb. nov. and emended description of the genus Ancylobacter.</title>
        <authorList>
            <person name="Doronina N."/>
            <person name="Chemodurova A."/>
            <person name="Grouzdev D."/>
            <person name="Koziaeva V."/>
            <person name="Shi W."/>
            <person name="Wu L."/>
            <person name="Kaparullina E."/>
        </authorList>
    </citation>
    <scope>NUCLEOTIDE SEQUENCE [LARGE SCALE GENOMIC DNA]</scope>
    <source>
        <strain evidence="2">Jip08</strain>
    </source>
</reference>
<accession>A0ABT0DJR6</accession>
<sequence>MLTIITPAAKRDLTTLDAVNAELDRVTGPDDIFIGQLISQASRAVESWCGRIFAREDVRESVHLTEPAGALLLSRFPVAVINSVTTEAGSLLPALYEADSDTGMLYRLTSSGGRSIWAPGRILVDYSAGFILPDTEGRNLPADIERAAIIAVRNAYTGRGHNPALRSEEVDGVGTFSYGLPASLSTEVTDLLAPYRLPGFA</sequence>
<dbReference type="Proteomes" id="UP001202867">
    <property type="component" value="Unassembled WGS sequence"/>
</dbReference>
<name>A0ABT0DJR6_9HYPH</name>
<gene>
    <name evidence="1" type="ORF">MWN33_05690</name>
</gene>
<evidence type="ECO:0000313" key="2">
    <source>
        <dbReference type="Proteomes" id="UP001202867"/>
    </source>
</evidence>
<evidence type="ECO:0000313" key="1">
    <source>
        <dbReference type="EMBL" id="MCK0207523.1"/>
    </source>
</evidence>
<protein>
    <recommendedName>
        <fullName evidence="3">Phage gp6-like head-tail connector protein</fullName>
    </recommendedName>
</protein>
<keyword evidence="2" id="KW-1185">Reference proteome</keyword>
<comment type="caution">
    <text evidence="1">The sequence shown here is derived from an EMBL/GenBank/DDBJ whole genome shotgun (WGS) entry which is preliminary data.</text>
</comment>
<organism evidence="1 2">
    <name type="scientific">Ancylobacter koreensis</name>
    <dbReference type="NCBI Taxonomy" id="266121"/>
    <lineage>
        <taxon>Bacteria</taxon>
        <taxon>Pseudomonadati</taxon>
        <taxon>Pseudomonadota</taxon>
        <taxon>Alphaproteobacteria</taxon>
        <taxon>Hyphomicrobiales</taxon>
        <taxon>Xanthobacteraceae</taxon>
        <taxon>Ancylobacter</taxon>
    </lineage>
</organism>
<dbReference type="EMBL" id="JALKCG010000001">
    <property type="protein sequence ID" value="MCK0207523.1"/>
    <property type="molecule type" value="Genomic_DNA"/>
</dbReference>
<evidence type="ECO:0008006" key="3">
    <source>
        <dbReference type="Google" id="ProtNLM"/>
    </source>
</evidence>
<proteinExistence type="predicted"/>
<dbReference type="RefSeq" id="WP_247199460.1">
    <property type="nucleotide sequence ID" value="NZ_JALKCG010000001.1"/>
</dbReference>